<dbReference type="RefSeq" id="WP_184534641.1">
    <property type="nucleotide sequence ID" value="NZ_JACHJW010000001.1"/>
</dbReference>
<evidence type="ECO:0000256" key="1">
    <source>
        <dbReference type="SAM" id="SignalP"/>
    </source>
</evidence>
<proteinExistence type="predicted"/>
<dbReference type="Proteomes" id="UP000578819">
    <property type="component" value="Unassembled WGS sequence"/>
</dbReference>
<gene>
    <name evidence="2" type="ORF">FHR38_002307</name>
</gene>
<name>A0A7W7SPI2_9ACTN</name>
<evidence type="ECO:0000313" key="2">
    <source>
        <dbReference type="EMBL" id="MBB4958574.1"/>
    </source>
</evidence>
<comment type="caution">
    <text evidence="2">The sequence shown here is derived from an EMBL/GenBank/DDBJ whole genome shotgun (WGS) entry which is preliminary data.</text>
</comment>
<accession>A0A7W7SPI2</accession>
<feature type="chain" id="PRO_5031428747" evidence="1">
    <location>
        <begin position="36"/>
        <end position="87"/>
    </location>
</feature>
<protein>
    <submittedName>
        <fullName evidence="2">Uncharacterized protein</fullName>
    </submittedName>
</protein>
<feature type="signal peptide" evidence="1">
    <location>
        <begin position="1"/>
        <end position="35"/>
    </location>
</feature>
<dbReference type="AlphaFoldDB" id="A0A7W7SPI2"/>
<organism evidence="2 3">
    <name type="scientific">Micromonospora polyrhachis</name>
    <dbReference type="NCBI Taxonomy" id="1282883"/>
    <lineage>
        <taxon>Bacteria</taxon>
        <taxon>Bacillati</taxon>
        <taxon>Actinomycetota</taxon>
        <taxon>Actinomycetes</taxon>
        <taxon>Micromonosporales</taxon>
        <taxon>Micromonosporaceae</taxon>
        <taxon>Micromonospora</taxon>
    </lineage>
</organism>
<sequence>MRIALRRPGTRVSATLAAVAVAAGVVVGVASPAHADYTSPLYKTLAACKAARPTYVSSWTSPGPCYPMYNWNGTKRVGYAFKVTTRG</sequence>
<dbReference type="EMBL" id="JACHJW010000001">
    <property type="protein sequence ID" value="MBB4958574.1"/>
    <property type="molecule type" value="Genomic_DNA"/>
</dbReference>
<keyword evidence="1" id="KW-0732">Signal</keyword>
<evidence type="ECO:0000313" key="3">
    <source>
        <dbReference type="Proteomes" id="UP000578819"/>
    </source>
</evidence>
<reference evidence="2 3" key="1">
    <citation type="submission" date="2020-08" db="EMBL/GenBank/DDBJ databases">
        <title>Sequencing the genomes of 1000 actinobacteria strains.</title>
        <authorList>
            <person name="Klenk H.-P."/>
        </authorList>
    </citation>
    <scope>NUCLEOTIDE SEQUENCE [LARGE SCALE GENOMIC DNA]</scope>
    <source>
        <strain evidence="2 3">DSM 45886</strain>
    </source>
</reference>
<keyword evidence="3" id="KW-1185">Reference proteome</keyword>